<name>A0ABD1EF12_HYPHA</name>
<organism evidence="2 3">
    <name type="scientific">Hypothenemus hampei</name>
    <name type="common">Coffee berry borer</name>
    <dbReference type="NCBI Taxonomy" id="57062"/>
    <lineage>
        <taxon>Eukaryota</taxon>
        <taxon>Metazoa</taxon>
        <taxon>Ecdysozoa</taxon>
        <taxon>Arthropoda</taxon>
        <taxon>Hexapoda</taxon>
        <taxon>Insecta</taxon>
        <taxon>Pterygota</taxon>
        <taxon>Neoptera</taxon>
        <taxon>Endopterygota</taxon>
        <taxon>Coleoptera</taxon>
        <taxon>Polyphaga</taxon>
        <taxon>Cucujiformia</taxon>
        <taxon>Curculionidae</taxon>
        <taxon>Scolytinae</taxon>
        <taxon>Hypothenemus</taxon>
    </lineage>
</organism>
<comment type="caution">
    <text evidence="2">The sequence shown here is derived from an EMBL/GenBank/DDBJ whole genome shotgun (WGS) entry which is preliminary data.</text>
</comment>
<gene>
    <name evidence="2" type="ORF">ABEB36_011152</name>
</gene>
<dbReference type="Proteomes" id="UP001566132">
    <property type="component" value="Unassembled WGS sequence"/>
</dbReference>
<evidence type="ECO:0008006" key="4">
    <source>
        <dbReference type="Google" id="ProtNLM"/>
    </source>
</evidence>
<evidence type="ECO:0000256" key="1">
    <source>
        <dbReference type="SAM" id="MobiDB-lite"/>
    </source>
</evidence>
<reference evidence="2 3" key="1">
    <citation type="submission" date="2024-05" db="EMBL/GenBank/DDBJ databases">
        <title>Genetic variation in Jamaican populations of the coffee berry borer (Hypothenemus hampei).</title>
        <authorList>
            <person name="Errbii M."/>
            <person name="Myrie A."/>
        </authorList>
    </citation>
    <scope>NUCLEOTIDE SEQUENCE [LARGE SCALE GENOMIC DNA]</scope>
    <source>
        <strain evidence="2">JA-Hopewell-2020-01-JO</strain>
        <tissue evidence="2">Whole body</tissue>
    </source>
</reference>
<dbReference type="EMBL" id="JBDJPC010000008">
    <property type="protein sequence ID" value="KAL1493006.1"/>
    <property type="molecule type" value="Genomic_DNA"/>
</dbReference>
<dbReference type="Gene3D" id="1.20.940.10">
    <property type="entry name" value="Functional domain of the splicing factor Prp18"/>
    <property type="match status" value="1"/>
</dbReference>
<feature type="compositionally biased region" description="Polar residues" evidence="1">
    <location>
        <begin position="45"/>
        <end position="60"/>
    </location>
</feature>
<keyword evidence="3" id="KW-1185">Reference proteome</keyword>
<sequence length="154" mass="17180">MGESTKKDYTPGWNDPPVLNYSPSNPPPKSRILNKRVAFPLGGSTAPQKPLESSNLPPTSNQCIENLHKEASEKFNKILKNISNEIAKEQISQMLLAWQSGKFSENVQNILTELSSSLLENNPVKVNELHLKLAMIPEDAIKQYLSALKCLMNH</sequence>
<accession>A0ABD1EF12</accession>
<dbReference type="AlphaFoldDB" id="A0ABD1EF12"/>
<protein>
    <recommendedName>
        <fullName evidence="4">Steroid receptor RNA activator 1</fullName>
    </recommendedName>
</protein>
<feature type="region of interest" description="Disordered" evidence="1">
    <location>
        <begin position="1"/>
        <end position="60"/>
    </location>
</feature>
<evidence type="ECO:0000313" key="2">
    <source>
        <dbReference type="EMBL" id="KAL1493006.1"/>
    </source>
</evidence>
<evidence type="ECO:0000313" key="3">
    <source>
        <dbReference type="Proteomes" id="UP001566132"/>
    </source>
</evidence>
<proteinExistence type="predicted"/>